<accession>W7XB34</accession>
<feature type="transmembrane region" description="Helical" evidence="1">
    <location>
        <begin position="7"/>
        <end position="28"/>
    </location>
</feature>
<sequence length="199" mass="23079">MNILKNNFKLACAIGAGITGIVSGIYWYHGAFSDIEFRDSKYGPYDFVYYKRVGSYQTLGSEWSKMSNEVQKQFSTVHFIGIYYDNPEQLKDPNQARAALGFAVGNCEKDKIKAFLDSHPNYKFTELPEVQSHSTSFPFKSYFSFKIVKDKIYPKVRDFVFEKKLKSYCLIESYLFQVQNKKINFDIPIGNNSQSYLLF</sequence>
<dbReference type="GeneID" id="24439354"/>
<proteinExistence type="predicted"/>
<evidence type="ECO:0000313" key="2">
    <source>
        <dbReference type="EMBL" id="EWS74552.1"/>
    </source>
</evidence>
<dbReference type="InterPro" id="IPR011256">
    <property type="entry name" value="Reg_factor_effector_dom_sf"/>
</dbReference>
<dbReference type="Proteomes" id="UP000009168">
    <property type="component" value="Unassembled WGS sequence"/>
</dbReference>
<keyword evidence="1" id="KW-0812">Transmembrane</keyword>
<gene>
    <name evidence="2" type="ORF">TTHERM_000516450</name>
</gene>
<reference evidence="3" key="1">
    <citation type="journal article" date="2006" name="PLoS Biol.">
        <title>Macronuclear genome sequence of the ciliate Tetrahymena thermophila, a model eukaryote.</title>
        <authorList>
            <person name="Eisen J.A."/>
            <person name="Coyne R.S."/>
            <person name="Wu M."/>
            <person name="Wu D."/>
            <person name="Thiagarajan M."/>
            <person name="Wortman J.R."/>
            <person name="Badger J.H."/>
            <person name="Ren Q."/>
            <person name="Amedeo P."/>
            <person name="Jones K.M."/>
            <person name="Tallon L.J."/>
            <person name="Delcher A.L."/>
            <person name="Salzberg S.L."/>
            <person name="Silva J.C."/>
            <person name="Haas B.J."/>
            <person name="Majoros W.H."/>
            <person name="Farzad M."/>
            <person name="Carlton J.M."/>
            <person name="Smith R.K. Jr."/>
            <person name="Garg J."/>
            <person name="Pearlman R.E."/>
            <person name="Karrer K.M."/>
            <person name="Sun L."/>
            <person name="Manning G."/>
            <person name="Elde N.C."/>
            <person name="Turkewitz A.P."/>
            <person name="Asai D.J."/>
            <person name="Wilkes D.E."/>
            <person name="Wang Y."/>
            <person name="Cai H."/>
            <person name="Collins K."/>
            <person name="Stewart B.A."/>
            <person name="Lee S.R."/>
            <person name="Wilamowska K."/>
            <person name="Weinberg Z."/>
            <person name="Ruzzo W.L."/>
            <person name="Wloga D."/>
            <person name="Gaertig J."/>
            <person name="Frankel J."/>
            <person name="Tsao C.-C."/>
            <person name="Gorovsky M.A."/>
            <person name="Keeling P.J."/>
            <person name="Waller R.F."/>
            <person name="Patron N.J."/>
            <person name="Cherry J.M."/>
            <person name="Stover N.A."/>
            <person name="Krieger C.J."/>
            <person name="del Toro C."/>
            <person name="Ryder H.F."/>
            <person name="Williamson S.C."/>
            <person name="Barbeau R.A."/>
            <person name="Hamilton E.P."/>
            <person name="Orias E."/>
        </authorList>
    </citation>
    <scope>NUCLEOTIDE SEQUENCE [LARGE SCALE GENOMIC DNA]</scope>
    <source>
        <strain evidence="3">SB210</strain>
    </source>
</reference>
<evidence type="ECO:0000313" key="3">
    <source>
        <dbReference type="Proteomes" id="UP000009168"/>
    </source>
</evidence>
<keyword evidence="3" id="KW-1185">Reference proteome</keyword>
<protein>
    <submittedName>
        <fullName evidence="2">Glutathione S-transferase, amine-terminal domain protein</fullName>
    </submittedName>
</protein>
<dbReference type="PANTHER" id="PTHR15949">
    <property type="entry name" value="TESTIS-EXPRESSED PROTEIN 264"/>
    <property type="match status" value="1"/>
</dbReference>
<dbReference type="EMBL" id="GG662708">
    <property type="protein sequence ID" value="EWS74552.1"/>
    <property type="molecule type" value="Genomic_DNA"/>
</dbReference>
<keyword evidence="1" id="KW-1133">Transmembrane helix</keyword>
<dbReference type="InParanoid" id="W7XB34"/>
<organism evidence="2 3">
    <name type="scientific">Tetrahymena thermophila (strain SB210)</name>
    <dbReference type="NCBI Taxonomy" id="312017"/>
    <lineage>
        <taxon>Eukaryota</taxon>
        <taxon>Sar</taxon>
        <taxon>Alveolata</taxon>
        <taxon>Ciliophora</taxon>
        <taxon>Intramacronucleata</taxon>
        <taxon>Oligohymenophorea</taxon>
        <taxon>Hymenostomatida</taxon>
        <taxon>Tetrahymenina</taxon>
        <taxon>Tetrahymenidae</taxon>
        <taxon>Tetrahymena</taxon>
    </lineage>
</organism>
<dbReference type="KEGG" id="tet:TTHERM_000516450"/>
<keyword evidence="1" id="KW-0472">Membrane</keyword>
<dbReference type="RefSeq" id="XP_012652926.1">
    <property type="nucleotide sequence ID" value="XM_012797472.1"/>
</dbReference>
<dbReference type="AlphaFoldDB" id="W7XB34"/>
<name>W7XB34_TETTS</name>
<dbReference type="OrthoDB" id="2140079at2759"/>
<dbReference type="PANTHER" id="PTHR15949:SF3">
    <property type="entry name" value="TESTIS-EXPRESSED PROTEIN 264"/>
    <property type="match status" value="1"/>
</dbReference>
<dbReference type="Gene3D" id="3.20.80.10">
    <property type="entry name" value="Regulatory factor, effector binding domain"/>
    <property type="match status" value="1"/>
</dbReference>
<evidence type="ECO:0000256" key="1">
    <source>
        <dbReference type="SAM" id="Phobius"/>
    </source>
</evidence>